<dbReference type="AlphaFoldDB" id="A0AAI9UFF6"/>
<sequence length="109" mass="12066">MASPTSTQNRAVFLQSVEGMRTLRAEMQIRSIPKATPGSVVIRVLAATVRANSPRIYRDSQSGYPLPFPLVPGHTAIGRVFRISSDVTILKESQLVFFDPYIQARDGDF</sequence>
<dbReference type="Pfam" id="PF08240">
    <property type="entry name" value="ADH_N"/>
    <property type="match status" value="1"/>
</dbReference>
<accession>A0AAI9UFF6</accession>
<comment type="caution">
    <text evidence="2">The sequence shown here is derived from an EMBL/GenBank/DDBJ whole genome shotgun (WGS) entry which is preliminary data.</text>
</comment>
<organism evidence="2 3">
    <name type="scientific">Colletotrichum cuscutae</name>
    <dbReference type="NCBI Taxonomy" id="1209917"/>
    <lineage>
        <taxon>Eukaryota</taxon>
        <taxon>Fungi</taxon>
        <taxon>Dikarya</taxon>
        <taxon>Ascomycota</taxon>
        <taxon>Pezizomycotina</taxon>
        <taxon>Sordariomycetes</taxon>
        <taxon>Hypocreomycetidae</taxon>
        <taxon>Glomerellales</taxon>
        <taxon>Glomerellaceae</taxon>
        <taxon>Colletotrichum</taxon>
        <taxon>Colletotrichum acutatum species complex</taxon>
    </lineage>
</organism>
<protein>
    <recommendedName>
        <fullName evidence="1">Alcohol dehydrogenase-like N-terminal domain-containing protein</fullName>
    </recommendedName>
</protein>
<keyword evidence="3" id="KW-1185">Reference proteome</keyword>
<evidence type="ECO:0000259" key="1">
    <source>
        <dbReference type="Pfam" id="PF08240"/>
    </source>
</evidence>
<evidence type="ECO:0000313" key="3">
    <source>
        <dbReference type="Proteomes" id="UP001239213"/>
    </source>
</evidence>
<gene>
    <name evidence="2" type="ORF">CCUS01_10204</name>
</gene>
<proteinExistence type="predicted"/>
<evidence type="ECO:0000313" key="2">
    <source>
        <dbReference type="EMBL" id="KAK1456025.1"/>
    </source>
</evidence>
<dbReference type="EMBL" id="MPDP01000288">
    <property type="protein sequence ID" value="KAK1456025.1"/>
    <property type="molecule type" value="Genomic_DNA"/>
</dbReference>
<feature type="domain" description="Alcohol dehydrogenase-like N-terminal" evidence="1">
    <location>
        <begin position="37"/>
        <end position="101"/>
    </location>
</feature>
<dbReference type="InterPro" id="IPR013154">
    <property type="entry name" value="ADH-like_N"/>
</dbReference>
<dbReference type="Gene3D" id="3.90.180.10">
    <property type="entry name" value="Medium-chain alcohol dehydrogenases, catalytic domain"/>
    <property type="match status" value="1"/>
</dbReference>
<dbReference type="InterPro" id="IPR011032">
    <property type="entry name" value="GroES-like_sf"/>
</dbReference>
<dbReference type="Proteomes" id="UP001239213">
    <property type="component" value="Unassembled WGS sequence"/>
</dbReference>
<reference evidence="2" key="1">
    <citation type="submission" date="2016-11" db="EMBL/GenBank/DDBJ databases">
        <title>The genome sequence of Colletotrichum cuscutae.</title>
        <authorList>
            <person name="Baroncelli R."/>
        </authorList>
    </citation>
    <scope>NUCLEOTIDE SEQUENCE</scope>
    <source>
        <strain evidence="2">IMI 304802</strain>
    </source>
</reference>
<dbReference type="SUPFAM" id="SSF50129">
    <property type="entry name" value="GroES-like"/>
    <property type="match status" value="1"/>
</dbReference>
<name>A0AAI9UFF6_9PEZI</name>